<dbReference type="Proteomes" id="UP000565441">
    <property type="component" value="Unassembled WGS sequence"/>
</dbReference>
<dbReference type="OrthoDB" id="5592585at2759"/>
<reference evidence="3 4" key="1">
    <citation type="journal article" date="2020" name="ISME J.">
        <title>Uncovering the hidden diversity of litter-decomposition mechanisms in mushroom-forming fungi.</title>
        <authorList>
            <person name="Floudas D."/>
            <person name="Bentzer J."/>
            <person name="Ahren D."/>
            <person name="Johansson T."/>
            <person name="Persson P."/>
            <person name="Tunlid A."/>
        </authorList>
    </citation>
    <scope>NUCLEOTIDE SEQUENCE [LARGE SCALE GENOMIC DNA]</scope>
    <source>
        <strain evidence="3 4">CBS 661.87</strain>
    </source>
</reference>
<gene>
    <name evidence="3" type="ORF">D9615_005544</name>
</gene>
<dbReference type="EMBL" id="JAACJP010000010">
    <property type="protein sequence ID" value="KAF5381634.1"/>
    <property type="molecule type" value="Genomic_DNA"/>
</dbReference>
<feature type="region of interest" description="Disordered" evidence="1">
    <location>
        <begin position="666"/>
        <end position="685"/>
    </location>
</feature>
<dbReference type="PANTHER" id="PTHR38248:SF2">
    <property type="entry name" value="FUNK1 11"/>
    <property type="match status" value="1"/>
</dbReference>
<feature type="region of interest" description="Disordered" evidence="1">
    <location>
        <begin position="357"/>
        <end position="388"/>
    </location>
</feature>
<feature type="domain" description="Protein kinase" evidence="2">
    <location>
        <begin position="206"/>
        <end position="594"/>
    </location>
</feature>
<dbReference type="SUPFAM" id="SSF56112">
    <property type="entry name" value="Protein kinase-like (PK-like)"/>
    <property type="match status" value="2"/>
</dbReference>
<dbReference type="GO" id="GO:0005524">
    <property type="term" value="F:ATP binding"/>
    <property type="evidence" value="ECO:0007669"/>
    <property type="project" value="InterPro"/>
</dbReference>
<comment type="caution">
    <text evidence="3">The sequence shown here is derived from an EMBL/GenBank/DDBJ whole genome shotgun (WGS) entry which is preliminary data.</text>
</comment>
<protein>
    <recommendedName>
        <fullName evidence="2">Protein kinase domain-containing protein</fullName>
    </recommendedName>
</protein>
<accession>A0A8H5HE76</accession>
<dbReference type="InterPro" id="IPR011009">
    <property type="entry name" value="Kinase-like_dom_sf"/>
</dbReference>
<dbReference type="InterPro" id="IPR008266">
    <property type="entry name" value="Tyr_kinase_AS"/>
</dbReference>
<organism evidence="3 4">
    <name type="scientific">Tricholomella constricta</name>
    <dbReference type="NCBI Taxonomy" id="117010"/>
    <lineage>
        <taxon>Eukaryota</taxon>
        <taxon>Fungi</taxon>
        <taxon>Dikarya</taxon>
        <taxon>Basidiomycota</taxon>
        <taxon>Agaricomycotina</taxon>
        <taxon>Agaricomycetes</taxon>
        <taxon>Agaricomycetidae</taxon>
        <taxon>Agaricales</taxon>
        <taxon>Tricholomatineae</taxon>
        <taxon>Lyophyllaceae</taxon>
        <taxon>Tricholomella</taxon>
    </lineage>
</organism>
<evidence type="ECO:0000313" key="3">
    <source>
        <dbReference type="EMBL" id="KAF5381634.1"/>
    </source>
</evidence>
<keyword evidence="4" id="KW-1185">Reference proteome</keyword>
<proteinExistence type="predicted"/>
<dbReference type="AlphaFoldDB" id="A0A8H5HE76"/>
<dbReference type="InterPro" id="IPR040976">
    <property type="entry name" value="Pkinase_fungal"/>
</dbReference>
<dbReference type="InterPro" id="IPR000719">
    <property type="entry name" value="Prot_kinase_dom"/>
</dbReference>
<sequence>MADYFVGPMDVAQFLDEFLPCALPPIPALPKDHFSAMPQVLLESDMYQPFIDLVQKRKLIPKYKIINTSNHPDQDMGDGWKLKPDPTMYCEDLDTTEKVTKFGELELHFKFKVSESADPFTDPKAGDDSTKWSFEARTKDGRKSRAQLAYYASEWCARQHRRFAFSIFIADRFMRFIRWDRAGAIVSERFDFHDDCQPLIDFLWRFTHVDDAGRGRDPTVRPATPLEVKHAREQLWKWRPEAERPVVVFKIPGVDNKPREFIAWGSMAYSESLVGRCTQAHPVFEIETARLYFLKDTWRAHDLGQEAKILHDLDSAGVQHVPKFVCGGDLSSDATMTDLFVPVEDFCDVYDKVDECDDEDASNRDSTGSGSVSSEVETPPPLPPRRDGSWRCGSNWNHITRRIHHRFVVAFIGQPLSRVTSSQQLMQVVSDAFTAHRQAYEMCHYIHRDISARNILIDEQGRGVLNDWDLAKKESELKRRRRHEETGTWEFMSCLLLLNHHSIHTIQDDMESFVHIMLYHGLRYLPHSRPITAISLIKRIFNDETVNDDGTRSGGVNKRAMFKDEAYLGDDFCFRSVPLQRWLVKARKAVLQWLRCVNPRKDDGDSSDEGDLAPRTAPLRSRCKLYTHEGMDNIFRNALSLNTWLQEETPVDVFLVHRTSEKHTLDSDYMDEDESMGNSRKRIRT</sequence>
<evidence type="ECO:0000259" key="2">
    <source>
        <dbReference type="PROSITE" id="PS50011"/>
    </source>
</evidence>
<evidence type="ECO:0000256" key="1">
    <source>
        <dbReference type="SAM" id="MobiDB-lite"/>
    </source>
</evidence>
<dbReference type="PANTHER" id="PTHR38248">
    <property type="entry name" value="FUNK1 6"/>
    <property type="match status" value="1"/>
</dbReference>
<name>A0A8H5HE76_9AGAR</name>
<dbReference type="GO" id="GO:0004672">
    <property type="term" value="F:protein kinase activity"/>
    <property type="evidence" value="ECO:0007669"/>
    <property type="project" value="InterPro"/>
</dbReference>
<dbReference type="PROSITE" id="PS50011">
    <property type="entry name" value="PROTEIN_KINASE_DOM"/>
    <property type="match status" value="1"/>
</dbReference>
<feature type="compositionally biased region" description="Low complexity" evidence="1">
    <location>
        <begin position="366"/>
        <end position="377"/>
    </location>
</feature>
<dbReference type="Pfam" id="PF17667">
    <property type="entry name" value="Pkinase_fungal"/>
    <property type="match status" value="1"/>
</dbReference>
<dbReference type="PROSITE" id="PS00109">
    <property type="entry name" value="PROTEIN_KINASE_TYR"/>
    <property type="match status" value="1"/>
</dbReference>
<dbReference type="Gene3D" id="1.10.510.10">
    <property type="entry name" value="Transferase(Phosphotransferase) domain 1"/>
    <property type="match status" value="1"/>
</dbReference>
<evidence type="ECO:0000313" key="4">
    <source>
        <dbReference type="Proteomes" id="UP000565441"/>
    </source>
</evidence>